<dbReference type="InterPro" id="IPR027417">
    <property type="entry name" value="P-loop_NTPase"/>
</dbReference>
<evidence type="ECO:0000259" key="1">
    <source>
        <dbReference type="PROSITE" id="PS50800"/>
    </source>
</evidence>
<keyword evidence="3" id="KW-1185">Reference proteome</keyword>
<dbReference type="InterPro" id="IPR003034">
    <property type="entry name" value="SAP_dom"/>
</dbReference>
<dbReference type="PANTHER" id="PTHR12381">
    <property type="entry name" value="HETEROGENEOUS NUCLEAR RIBONUCLEOPROTEIN U FAMILY MEMBER"/>
    <property type="match status" value="1"/>
</dbReference>
<dbReference type="Gene3D" id="3.40.50.300">
    <property type="entry name" value="P-loop containing nucleotide triphosphate hydrolases"/>
    <property type="match status" value="1"/>
</dbReference>
<dbReference type="EMBL" id="JBBPFD010000006">
    <property type="protein sequence ID" value="KAK7922444.1"/>
    <property type="molecule type" value="Genomic_DNA"/>
</dbReference>
<dbReference type="GO" id="GO:0005634">
    <property type="term" value="C:nucleus"/>
    <property type="evidence" value="ECO:0007669"/>
    <property type="project" value="TreeGrafter"/>
</dbReference>
<dbReference type="InterPro" id="IPR043136">
    <property type="entry name" value="B30.2/SPRY_sf"/>
</dbReference>
<evidence type="ECO:0000313" key="3">
    <source>
        <dbReference type="Proteomes" id="UP001460270"/>
    </source>
</evidence>
<organism evidence="2 3">
    <name type="scientific">Mugilogobius chulae</name>
    <name type="common">yellowstripe goby</name>
    <dbReference type="NCBI Taxonomy" id="88201"/>
    <lineage>
        <taxon>Eukaryota</taxon>
        <taxon>Metazoa</taxon>
        <taxon>Chordata</taxon>
        <taxon>Craniata</taxon>
        <taxon>Vertebrata</taxon>
        <taxon>Euteleostomi</taxon>
        <taxon>Actinopterygii</taxon>
        <taxon>Neopterygii</taxon>
        <taxon>Teleostei</taxon>
        <taxon>Neoteleostei</taxon>
        <taxon>Acanthomorphata</taxon>
        <taxon>Gobiaria</taxon>
        <taxon>Gobiiformes</taxon>
        <taxon>Gobioidei</taxon>
        <taxon>Gobiidae</taxon>
        <taxon>Gobionellinae</taxon>
        <taxon>Mugilogobius</taxon>
    </lineage>
</organism>
<dbReference type="GO" id="GO:0003723">
    <property type="term" value="F:RNA binding"/>
    <property type="evidence" value="ECO:0007669"/>
    <property type="project" value="TreeGrafter"/>
</dbReference>
<dbReference type="InterPro" id="IPR036361">
    <property type="entry name" value="SAP_dom_sf"/>
</dbReference>
<dbReference type="SUPFAM" id="SSF49899">
    <property type="entry name" value="Concanavalin A-like lectins/glucanases"/>
    <property type="match status" value="1"/>
</dbReference>
<dbReference type="AlphaFoldDB" id="A0AAW0PB99"/>
<sequence>MTAKLEDLKKLKVTELKSRLKDLGLDTRGLKVELVGRLWSALDGGLESKLKSDTKKHSPHIIISTEETEHGPLESQREYTNSSTQTDLSGPIMVPECGPWDETQQQGFMDQRTETEAKETGRGRAYYEFKEEIKYKRSKLSPVQVTKEPVKEDGKTIQIDSYNSHLHFEVEPDGAGGYPRFWDRFPLLWSGCRLTHGVQQNRVGFEVKLNELLTSQQVQHGAQPESFGLRVGWSVACSSLVLGEEYLSFAYDGRGKKISCGKEEDYGESLAVGDVVGCYVGQPLFPHVLCRSCSVRFRLEPLAGAWYPSPPGFVSLMALHDEEKIRAISTPQSKSLCEVIIMVGFPGSGKTYWAKNHIKQHPENITSC</sequence>
<accession>A0AAW0PB99</accession>
<dbReference type="PANTHER" id="PTHR12381:SF66">
    <property type="entry name" value="HETEROGENEOUS NUCLEAR RIBONUCLEOPROTEIN U-LIKE PROTEIN 2"/>
    <property type="match status" value="1"/>
</dbReference>
<feature type="domain" description="SAP" evidence="1">
    <location>
        <begin position="8"/>
        <end position="42"/>
    </location>
</feature>
<dbReference type="SUPFAM" id="SSF52540">
    <property type="entry name" value="P-loop containing nucleoside triphosphate hydrolases"/>
    <property type="match status" value="1"/>
</dbReference>
<dbReference type="Proteomes" id="UP001460270">
    <property type="component" value="Unassembled WGS sequence"/>
</dbReference>
<evidence type="ECO:0000313" key="2">
    <source>
        <dbReference type="EMBL" id="KAK7922444.1"/>
    </source>
</evidence>
<comment type="caution">
    <text evidence="2">The sequence shown here is derived from an EMBL/GenBank/DDBJ whole genome shotgun (WGS) entry which is preliminary data.</text>
</comment>
<dbReference type="PROSITE" id="PS50800">
    <property type="entry name" value="SAP"/>
    <property type="match status" value="1"/>
</dbReference>
<dbReference type="Gene3D" id="2.60.120.920">
    <property type="match status" value="1"/>
</dbReference>
<dbReference type="Gene3D" id="1.10.720.30">
    <property type="entry name" value="SAP domain"/>
    <property type="match status" value="1"/>
</dbReference>
<protein>
    <recommendedName>
        <fullName evidence="1">SAP domain-containing protein</fullName>
    </recommendedName>
</protein>
<proteinExistence type="predicted"/>
<gene>
    <name evidence="2" type="ORF">WMY93_009346</name>
</gene>
<dbReference type="InterPro" id="IPR013320">
    <property type="entry name" value="ConA-like_dom_sf"/>
</dbReference>
<dbReference type="SMART" id="SM00513">
    <property type="entry name" value="SAP"/>
    <property type="match status" value="1"/>
</dbReference>
<name>A0AAW0PB99_9GOBI</name>
<dbReference type="Pfam" id="PF02037">
    <property type="entry name" value="SAP"/>
    <property type="match status" value="1"/>
</dbReference>
<dbReference type="SUPFAM" id="SSF68906">
    <property type="entry name" value="SAP domain"/>
    <property type="match status" value="1"/>
</dbReference>
<reference evidence="3" key="1">
    <citation type="submission" date="2024-04" db="EMBL/GenBank/DDBJ databases">
        <title>Salinicola lusitanus LLJ914,a marine bacterium isolated from the Okinawa Trough.</title>
        <authorList>
            <person name="Li J."/>
        </authorList>
    </citation>
    <scope>NUCLEOTIDE SEQUENCE [LARGE SCALE GENOMIC DNA]</scope>
</reference>
<dbReference type="GO" id="GO:0000380">
    <property type="term" value="P:alternative mRNA splicing, via spliceosome"/>
    <property type="evidence" value="ECO:0007669"/>
    <property type="project" value="TreeGrafter"/>
</dbReference>